<evidence type="ECO:0000256" key="8">
    <source>
        <dbReference type="HAMAP-Rule" id="MF_00169"/>
    </source>
</evidence>
<evidence type="ECO:0000256" key="2">
    <source>
        <dbReference type="ARBA" id="ARBA00004902"/>
    </source>
</evidence>
<dbReference type="PANTHER" id="PTHR21272">
    <property type="entry name" value="CATABOLIC 3-DEHYDROQUINASE"/>
    <property type="match status" value="1"/>
</dbReference>
<dbReference type="GO" id="GO:0003855">
    <property type="term" value="F:3-dehydroquinate dehydratase activity"/>
    <property type="evidence" value="ECO:0007669"/>
    <property type="project" value="UniProtKB-EC"/>
</dbReference>
<keyword evidence="10" id="KW-1185">Reference proteome</keyword>
<evidence type="ECO:0000256" key="5">
    <source>
        <dbReference type="ARBA" id="ARBA00012060"/>
    </source>
</evidence>
<feature type="binding site" evidence="8">
    <location>
        <position position="103"/>
    </location>
    <ligand>
        <name>substrate</name>
    </ligand>
</feature>
<dbReference type="Proteomes" id="UP001560267">
    <property type="component" value="Unassembled WGS sequence"/>
</dbReference>
<feature type="active site" description="Proton donor" evidence="8">
    <location>
        <position position="116"/>
    </location>
</feature>
<feature type="binding site" evidence="8">
    <location>
        <position position="90"/>
    </location>
    <ligand>
        <name>substrate</name>
    </ligand>
</feature>
<dbReference type="HAMAP" id="MF_00169">
    <property type="entry name" value="AroQ"/>
    <property type="match status" value="1"/>
</dbReference>
<comment type="catalytic activity">
    <reaction evidence="1 8">
        <text>3-dehydroquinate = 3-dehydroshikimate + H2O</text>
        <dbReference type="Rhea" id="RHEA:21096"/>
        <dbReference type="ChEBI" id="CHEBI:15377"/>
        <dbReference type="ChEBI" id="CHEBI:16630"/>
        <dbReference type="ChEBI" id="CHEBI:32364"/>
        <dbReference type="EC" id="4.2.1.10"/>
    </reaction>
</comment>
<feature type="binding site" evidence="8">
    <location>
        <position position="96"/>
    </location>
    <ligand>
        <name>substrate</name>
    </ligand>
</feature>
<dbReference type="PIRSF" id="PIRSF001399">
    <property type="entry name" value="DHquinase_II"/>
    <property type="match status" value="1"/>
</dbReference>
<dbReference type="NCBIfam" id="NF003807">
    <property type="entry name" value="PRK05395.1-4"/>
    <property type="match status" value="1"/>
</dbReference>
<evidence type="ECO:0000256" key="1">
    <source>
        <dbReference type="ARBA" id="ARBA00001864"/>
    </source>
</evidence>
<comment type="caution">
    <text evidence="9">The sequence shown here is derived from an EMBL/GenBank/DDBJ whole genome shotgun (WGS) entry which is preliminary data.</text>
</comment>
<feature type="active site" description="Proton acceptor" evidence="8">
    <location>
        <position position="39"/>
    </location>
</feature>
<comment type="pathway">
    <text evidence="2 8">Metabolic intermediate biosynthesis; chorismate biosynthesis; chorismate from D-erythrose 4-phosphate and phosphoenolpyruvate: step 3/7.</text>
</comment>
<evidence type="ECO:0000256" key="4">
    <source>
        <dbReference type="ARBA" id="ARBA00011193"/>
    </source>
</evidence>
<feature type="binding site" evidence="8">
    <location>
        <begin position="117"/>
        <end position="118"/>
    </location>
    <ligand>
        <name>substrate</name>
    </ligand>
</feature>
<dbReference type="SUPFAM" id="SSF52304">
    <property type="entry name" value="Type II 3-dehydroquinate dehydratase"/>
    <property type="match status" value="1"/>
</dbReference>
<name>A0ABV3XZK1_9ACTN</name>
<organism evidence="9 10">
    <name type="scientific">Ferrimicrobium acidiphilum</name>
    <dbReference type="NCBI Taxonomy" id="121039"/>
    <lineage>
        <taxon>Bacteria</taxon>
        <taxon>Bacillati</taxon>
        <taxon>Actinomycetota</taxon>
        <taxon>Acidimicrobiia</taxon>
        <taxon>Acidimicrobiales</taxon>
        <taxon>Acidimicrobiaceae</taxon>
        <taxon>Ferrimicrobium</taxon>
    </lineage>
</organism>
<feature type="binding site" evidence="8">
    <location>
        <position position="127"/>
    </location>
    <ligand>
        <name>substrate</name>
    </ligand>
</feature>
<keyword evidence="6 8" id="KW-0057">Aromatic amino acid biosynthesis</keyword>
<dbReference type="PANTHER" id="PTHR21272:SF3">
    <property type="entry name" value="CATABOLIC 3-DEHYDROQUINASE"/>
    <property type="match status" value="1"/>
</dbReference>
<dbReference type="PROSITE" id="PS01029">
    <property type="entry name" value="DEHYDROQUINASE_II"/>
    <property type="match status" value="1"/>
</dbReference>
<reference evidence="9 10" key="1">
    <citation type="submission" date="2024-07" db="EMBL/GenBank/DDBJ databases">
        <title>Draft Genome Sequence of Ferrimicrobium acidiphilum Strain YE2023, Isolated from a Pulp of Bioleach Reactor.</title>
        <authorList>
            <person name="Elkina Y.A."/>
            <person name="Bulaeva A.G."/>
            <person name="Beletsky A.V."/>
            <person name="Mardanov A.V."/>
        </authorList>
    </citation>
    <scope>NUCLEOTIDE SEQUENCE [LARGE SCALE GENOMIC DNA]</scope>
    <source>
        <strain evidence="9 10">YE2023</strain>
    </source>
</reference>
<dbReference type="NCBIfam" id="NF003805">
    <property type="entry name" value="PRK05395.1-2"/>
    <property type="match status" value="1"/>
</dbReference>
<comment type="subunit">
    <text evidence="4 8">Homododecamer.</text>
</comment>
<dbReference type="EC" id="4.2.1.10" evidence="5 8"/>
<accession>A0ABV3XZK1</accession>
<dbReference type="Gene3D" id="3.40.50.9100">
    <property type="entry name" value="Dehydroquinase, class II"/>
    <property type="match status" value="1"/>
</dbReference>
<evidence type="ECO:0000313" key="9">
    <source>
        <dbReference type="EMBL" id="MEX6428732.1"/>
    </source>
</evidence>
<dbReference type="InterPro" id="IPR018509">
    <property type="entry name" value="DHquinase_II_CS"/>
</dbReference>
<evidence type="ECO:0000256" key="6">
    <source>
        <dbReference type="ARBA" id="ARBA00023141"/>
    </source>
</evidence>
<evidence type="ECO:0000256" key="3">
    <source>
        <dbReference type="ARBA" id="ARBA00011037"/>
    </source>
</evidence>
<keyword evidence="7 8" id="KW-0456">Lyase</keyword>
<gene>
    <name evidence="8" type="primary">aroQ</name>
    <name evidence="9" type="ORF">AB6A68_02620</name>
</gene>
<comment type="similarity">
    <text evidence="3 8">Belongs to the type-II 3-dehydroquinase family.</text>
</comment>
<dbReference type="RefSeq" id="WP_298384621.1">
    <property type="nucleotide sequence ID" value="NZ_JBFSHR010000005.1"/>
</dbReference>
<dbReference type="InterPro" id="IPR036441">
    <property type="entry name" value="DHquinase_II_sf"/>
</dbReference>
<keyword evidence="8" id="KW-0028">Amino-acid biosynthesis</keyword>
<protein>
    <recommendedName>
        <fullName evidence="5 8">3-dehydroquinate dehydratase</fullName>
        <shortName evidence="8">3-dehydroquinase</shortName>
        <ecNumber evidence="5 8">4.2.1.10</ecNumber>
    </recommendedName>
    <alternativeName>
        <fullName evidence="8">Type II DHQase</fullName>
    </alternativeName>
</protein>
<feature type="site" description="Transition state stabilizer" evidence="8">
    <location>
        <position position="34"/>
    </location>
</feature>
<dbReference type="EMBL" id="JBFSHR010000005">
    <property type="protein sequence ID" value="MEX6428732.1"/>
    <property type="molecule type" value="Genomic_DNA"/>
</dbReference>
<sequence length="167" mass="17414">MASASVHSPLPDAPGEGRVIAMVHGPNLNLLGERQPALYGHATLDELVDLARTTAQEHGYDLVSCQTNCEADLIEAIHRLGPEVAALVLNAGAFTHYSWAVADAIAAKNVPTIELHITNPAARESFRTISVLSGVVSGSIAGFGSLGYVLAVEAAILLDTQGEARHG</sequence>
<comment type="function">
    <text evidence="8">Catalyzes a trans-dehydration via an enolate intermediate.</text>
</comment>
<dbReference type="InterPro" id="IPR001874">
    <property type="entry name" value="DHquinase_II"/>
</dbReference>
<evidence type="ECO:0000313" key="10">
    <source>
        <dbReference type="Proteomes" id="UP001560267"/>
    </source>
</evidence>
<evidence type="ECO:0000256" key="7">
    <source>
        <dbReference type="ARBA" id="ARBA00023239"/>
    </source>
</evidence>
<dbReference type="Pfam" id="PF01220">
    <property type="entry name" value="DHquinase_II"/>
    <property type="match status" value="1"/>
</dbReference>
<proteinExistence type="inferred from homology"/>